<protein>
    <submittedName>
        <fullName evidence="2">Uncharacterized protein</fullName>
    </submittedName>
</protein>
<keyword evidence="1" id="KW-0472">Membrane</keyword>
<dbReference type="AlphaFoldDB" id="A0A6J5GRC7"/>
<dbReference type="EMBL" id="CADIKL010000044">
    <property type="protein sequence ID" value="CAB3804608.1"/>
    <property type="molecule type" value="Genomic_DNA"/>
</dbReference>
<sequence>MNDVGLLTRAALASFIGNFALFGDTAPLGATWLIAVTGGNLAPAWYLVGAAGVALVAMLASRETSRLRLVDD</sequence>
<accession>A0A6J5GRC7</accession>
<reference evidence="2 3" key="1">
    <citation type="submission" date="2020-04" db="EMBL/GenBank/DDBJ databases">
        <authorList>
            <person name="De Canck E."/>
        </authorList>
    </citation>
    <scope>NUCLEOTIDE SEQUENCE [LARGE SCALE GENOMIC DNA]</scope>
    <source>
        <strain evidence="2 3">LMG 28688</strain>
    </source>
</reference>
<dbReference type="RefSeq" id="WP_246282503.1">
    <property type="nucleotide sequence ID" value="NZ_CADIKL010000044.1"/>
</dbReference>
<proteinExistence type="predicted"/>
<keyword evidence="1" id="KW-0812">Transmembrane</keyword>
<keyword evidence="3" id="KW-1185">Reference proteome</keyword>
<evidence type="ECO:0000313" key="3">
    <source>
        <dbReference type="Proteomes" id="UP000494119"/>
    </source>
</evidence>
<feature type="transmembrane region" description="Helical" evidence="1">
    <location>
        <begin position="41"/>
        <end position="60"/>
    </location>
</feature>
<organism evidence="2 3">
    <name type="scientific">Paraburkholderia caffeinitolerans</name>
    <dbReference type="NCBI Taxonomy" id="1723730"/>
    <lineage>
        <taxon>Bacteria</taxon>
        <taxon>Pseudomonadati</taxon>
        <taxon>Pseudomonadota</taxon>
        <taxon>Betaproteobacteria</taxon>
        <taxon>Burkholderiales</taxon>
        <taxon>Burkholderiaceae</taxon>
        <taxon>Paraburkholderia</taxon>
    </lineage>
</organism>
<feature type="transmembrane region" description="Helical" evidence="1">
    <location>
        <begin position="12"/>
        <end position="35"/>
    </location>
</feature>
<evidence type="ECO:0000256" key="1">
    <source>
        <dbReference type="SAM" id="Phobius"/>
    </source>
</evidence>
<keyword evidence="1" id="KW-1133">Transmembrane helix</keyword>
<name>A0A6J5GRC7_9BURK</name>
<gene>
    <name evidence="2" type="ORF">LMG28688_06026</name>
</gene>
<evidence type="ECO:0000313" key="2">
    <source>
        <dbReference type="EMBL" id="CAB3804608.1"/>
    </source>
</evidence>
<dbReference type="Proteomes" id="UP000494119">
    <property type="component" value="Unassembled WGS sequence"/>
</dbReference>